<reference evidence="4 5" key="1">
    <citation type="journal article" date="2019" name="Int. J. Syst. Evol. Microbiol.">
        <title>The Global Catalogue of Microorganisms (GCM) 10K type strain sequencing project: providing services to taxonomists for standard genome sequencing and annotation.</title>
        <authorList>
            <consortium name="The Broad Institute Genomics Platform"/>
            <consortium name="The Broad Institute Genome Sequencing Center for Infectious Disease"/>
            <person name="Wu L."/>
            <person name="Ma J."/>
        </authorList>
    </citation>
    <scope>NUCLEOTIDE SEQUENCE [LARGE SCALE GENOMIC DNA]</scope>
    <source>
        <strain evidence="4 5">JCM 16327</strain>
    </source>
</reference>
<feature type="domain" description="DUF7312" evidence="3">
    <location>
        <begin position="7"/>
        <end position="45"/>
    </location>
</feature>
<evidence type="ECO:0000256" key="1">
    <source>
        <dbReference type="SAM" id="MobiDB-lite"/>
    </source>
</evidence>
<evidence type="ECO:0000259" key="3">
    <source>
        <dbReference type="Pfam" id="PF23994"/>
    </source>
</evidence>
<accession>A0AAV3T255</accession>
<dbReference type="GeneID" id="68573729"/>
<dbReference type="Pfam" id="PF23994">
    <property type="entry name" value="DUF7312"/>
    <property type="match status" value="1"/>
</dbReference>
<feature type="compositionally biased region" description="Acidic residues" evidence="1">
    <location>
        <begin position="1"/>
        <end position="10"/>
    </location>
</feature>
<protein>
    <recommendedName>
        <fullName evidence="3">DUF7312 domain-containing protein</fullName>
    </recommendedName>
</protein>
<feature type="transmembrane region" description="Helical" evidence="2">
    <location>
        <begin position="28"/>
        <end position="46"/>
    </location>
</feature>
<evidence type="ECO:0000313" key="4">
    <source>
        <dbReference type="EMBL" id="GAA0653409.1"/>
    </source>
</evidence>
<name>A0AAV3T255_9EURY</name>
<dbReference type="Proteomes" id="UP001500194">
    <property type="component" value="Unassembled WGS sequence"/>
</dbReference>
<keyword evidence="5" id="KW-1185">Reference proteome</keyword>
<organism evidence="4 5">
    <name type="scientific">Salarchaeum japonicum</name>
    <dbReference type="NCBI Taxonomy" id="555573"/>
    <lineage>
        <taxon>Archaea</taxon>
        <taxon>Methanobacteriati</taxon>
        <taxon>Methanobacteriota</taxon>
        <taxon>Stenosarchaea group</taxon>
        <taxon>Halobacteria</taxon>
        <taxon>Halobacteriales</taxon>
        <taxon>Halobacteriaceae</taxon>
    </lineage>
</organism>
<dbReference type="EMBL" id="BAAADU010000002">
    <property type="protein sequence ID" value="GAA0653409.1"/>
    <property type="molecule type" value="Genomic_DNA"/>
</dbReference>
<dbReference type="AlphaFoldDB" id="A0AAV3T255"/>
<comment type="caution">
    <text evidence="4">The sequence shown here is derived from an EMBL/GenBank/DDBJ whole genome shotgun (WGS) entry which is preliminary data.</text>
</comment>
<evidence type="ECO:0000313" key="5">
    <source>
        <dbReference type="Proteomes" id="UP001500194"/>
    </source>
</evidence>
<proteinExistence type="predicted"/>
<keyword evidence="2" id="KW-0812">Transmembrane</keyword>
<dbReference type="RefSeq" id="WP_227260723.1">
    <property type="nucleotide sequence ID" value="NZ_BAAADU010000002.1"/>
</dbReference>
<keyword evidence="2" id="KW-1133">Transmembrane helix</keyword>
<evidence type="ECO:0000256" key="2">
    <source>
        <dbReference type="SAM" id="Phobius"/>
    </source>
</evidence>
<gene>
    <name evidence="4" type="ORF">GCM10009019_15950</name>
</gene>
<feature type="region of interest" description="Disordered" evidence="1">
    <location>
        <begin position="1"/>
        <end position="21"/>
    </location>
</feature>
<dbReference type="InterPro" id="IPR055736">
    <property type="entry name" value="DUF7312"/>
</dbReference>
<keyword evidence="2" id="KW-0472">Membrane</keyword>
<sequence length="47" mass="5066">MSESEEYDDPEIPRPPPIDVESPDPENVAFFLLGVALAALVIAQVAL</sequence>